<dbReference type="Proteomes" id="UP000887159">
    <property type="component" value="Unassembled WGS sequence"/>
</dbReference>
<feature type="domain" description="Pre-C2HC" evidence="1">
    <location>
        <begin position="50"/>
        <end position="108"/>
    </location>
</feature>
<organism evidence="2 3">
    <name type="scientific">Trichonephila clavipes</name>
    <name type="common">Golden silk orbweaver</name>
    <name type="synonym">Nephila clavipes</name>
    <dbReference type="NCBI Taxonomy" id="2585209"/>
    <lineage>
        <taxon>Eukaryota</taxon>
        <taxon>Metazoa</taxon>
        <taxon>Ecdysozoa</taxon>
        <taxon>Arthropoda</taxon>
        <taxon>Chelicerata</taxon>
        <taxon>Arachnida</taxon>
        <taxon>Araneae</taxon>
        <taxon>Araneomorphae</taxon>
        <taxon>Entelegynae</taxon>
        <taxon>Araneoidea</taxon>
        <taxon>Nephilidae</taxon>
        <taxon>Trichonephila</taxon>
    </lineage>
</organism>
<name>A0A8X6S5A3_TRICX</name>
<comment type="caution">
    <text evidence="2">The sequence shown here is derived from an EMBL/GenBank/DDBJ whole genome shotgun (WGS) entry which is preliminary data.</text>
</comment>
<proteinExistence type="predicted"/>
<dbReference type="InterPro" id="IPR006579">
    <property type="entry name" value="Pre_C2HC_dom"/>
</dbReference>
<dbReference type="EMBL" id="BMAU01021221">
    <property type="protein sequence ID" value="GFY00768.1"/>
    <property type="molecule type" value="Genomic_DNA"/>
</dbReference>
<evidence type="ECO:0000259" key="1">
    <source>
        <dbReference type="Pfam" id="PF07530"/>
    </source>
</evidence>
<gene>
    <name evidence="2" type="primary">ORF1_1</name>
    <name evidence="2" type="ORF">TNCV_2141601</name>
</gene>
<dbReference type="AlphaFoldDB" id="A0A8X6S5A3"/>
<reference evidence="2" key="1">
    <citation type="submission" date="2020-08" db="EMBL/GenBank/DDBJ databases">
        <title>Multicomponent nature underlies the extraordinary mechanical properties of spider dragline silk.</title>
        <authorList>
            <person name="Kono N."/>
            <person name="Nakamura H."/>
            <person name="Mori M."/>
            <person name="Yoshida Y."/>
            <person name="Ohtoshi R."/>
            <person name="Malay A.D."/>
            <person name="Moran D.A.P."/>
            <person name="Tomita M."/>
            <person name="Numata K."/>
            <person name="Arakawa K."/>
        </authorList>
    </citation>
    <scope>NUCLEOTIDE SEQUENCE</scope>
</reference>
<evidence type="ECO:0000313" key="3">
    <source>
        <dbReference type="Proteomes" id="UP000887159"/>
    </source>
</evidence>
<accession>A0A8X6S5A3</accession>
<sequence length="190" mass="22142">MFSTNHEEYRNLIHFLESDKEFEFYVLKRQKDKPIKAVIKGLPNSSKINDITNDLKVIGFHIDSCTQLISKRTKKSLPYFLITLPRNDFNSKIFDIKKLGYLQVKVEGYLVRGITQCFNCNNFYHTAANCFMRPRCLKCGKDHATRNCHIKERQENPFCINCQDFGHSACYTKCPKFPQPKKGTAFSNPK</sequence>
<evidence type="ECO:0000313" key="2">
    <source>
        <dbReference type="EMBL" id="GFY00768.1"/>
    </source>
</evidence>
<keyword evidence="3" id="KW-1185">Reference proteome</keyword>
<protein>
    <submittedName>
        <fullName evidence="2">Nucleic-acid-binding protein from transposon X-element</fullName>
    </submittedName>
</protein>
<dbReference type="Pfam" id="PF07530">
    <property type="entry name" value="PRE_C2HC"/>
    <property type="match status" value="1"/>
</dbReference>